<dbReference type="InterPro" id="IPR025641">
    <property type="entry name" value="DUF4340"/>
</dbReference>
<dbReference type="Pfam" id="PF14238">
    <property type="entry name" value="DUF4340"/>
    <property type="match status" value="1"/>
</dbReference>
<evidence type="ECO:0000313" key="3">
    <source>
        <dbReference type="EMBL" id="EIC21999.1"/>
    </source>
</evidence>
<sequence length="361" mass="39000">MTKTILNPSRRPGDSGWPAVLRTPAVIGLAALLAVQLLLAAVSGAVSGGSSRLAPAATDTPFAAFDAEQIERIEVTTPDSEAPLLLSRTDTSWTIPALGDFPAEATRVDQLLDALAGLHRPLPIATSAEARERFKVADDAFEERIVLSDGQGAVSTLILGDSPGFRRRYLRPAGDDSIYDVRFEVFNLSDRSSDWIAHDRLQLEPNQIQRIATNDWTLTKDGETWRLTGADGELDQAKVDELLSTLANLSYRDVLGTEAPEDFDPAAPLLALDIDLAEGDSRRYLIAEQPSEAEDAGKNFVLKADNQPYYFLLSEFDLQPLVETKATDLIQPPESAGAQAASDPADTENAPVRQGPMPPSP</sequence>
<keyword evidence="4" id="KW-1185">Reference proteome</keyword>
<accession>H8YZ72</accession>
<dbReference type="HOGENOM" id="CLU_060896_1_0_6"/>
<dbReference type="STRING" id="631362.Thi970DRAFT_02240"/>
<feature type="region of interest" description="Disordered" evidence="1">
    <location>
        <begin position="327"/>
        <end position="361"/>
    </location>
</feature>
<dbReference type="EMBL" id="JH603169">
    <property type="protein sequence ID" value="EIC21999.1"/>
    <property type="molecule type" value="Genomic_DNA"/>
</dbReference>
<protein>
    <recommendedName>
        <fullName evidence="2">DUF4340 domain-containing protein</fullName>
    </recommendedName>
</protein>
<dbReference type="AlphaFoldDB" id="H8YZ72"/>
<gene>
    <name evidence="3" type="ORF">Thi970DRAFT_02240</name>
</gene>
<dbReference type="eggNOG" id="ENOG5031F07">
    <property type="taxonomic scope" value="Bacteria"/>
</dbReference>
<name>H8YZ72_9GAMM</name>
<evidence type="ECO:0000259" key="2">
    <source>
        <dbReference type="Pfam" id="PF14238"/>
    </source>
</evidence>
<dbReference type="OrthoDB" id="5431982at2"/>
<reference evidence="4" key="1">
    <citation type="submission" date="2011-06" db="EMBL/GenBank/DDBJ databases">
        <authorList>
            <consortium name="US DOE Joint Genome Institute (JGI-PGF)"/>
            <person name="Lucas S."/>
            <person name="Han J."/>
            <person name="Lapidus A."/>
            <person name="Cheng J.-F."/>
            <person name="Goodwin L."/>
            <person name="Pitluck S."/>
            <person name="Peters L."/>
            <person name="Land M.L."/>
            <person name="Hauser L."/>
            <person name="Vogl K."/>
            <person name="Liu Z."/>
            <person name="Overmann J."/>
            <person name="Frigaard N.-U."/>
            <person name="Bryant D.A."/>
            <person name="Woyke T.J."/>
        </authorList>
    </citation>
    <scope>NUCLEOTIDE SEQUENCE [LARGE SCALE GENOMIC DNA]</scope>
    <source>
        <strain evidence="4">970</strain>
    </source>
</reference>
<proteinExistence type="predicted"/>
<reference evidence="3 4" key="2">
    <citation type="submission" date="2011-11" db="EMBL/GenBank/DDBJ databases">
        <authorList>
            <consortium name="US DOE Joint Genome Institute"/>
            <person name="Lucas S."/>
            <person name="Han J."/>
            <person name="Lapidus A."/>
            <person name="Cheng J.-F."/>
            <person name="Goodwin L."/>
            <person name="Pitluck S."/>
            <person name="Peters L."/>
            <person name="Ovchinnikova G."/>
            <person name="Zhang X."/>
            <person name="Detter J.C."/>
            <person name="Han C."/>
            <person name="Tapia R."/>
            <person name="Land M."/>
            <person name="Hauser L."/>
            <person name="Kyrpides N."/>
            <person name="Ivanova N."/>
            <person name="Pagani I."/>
            <person name="Vogl K."/>
            <person name="Liu Z."/>
            <person name="Overmann J."/>
            <person name="Frigaard N.-U."/>
            <person name="Bryant D."/>
            <person name="Woyke T."/>
        </authorList>
    </citation>
    <scope>NUCLEOTIDE SEQUENCE [LARGE SCALE GENOMIC DNA]</scope>
    <source>
        <strain evidence="3 4">970</strain>
    </source>
</reference>
<dbReference type="RefSeq" id="WP_009148583.1">
    <property type="nucleotide sequence ID" value="NZ_CP121471.1"/>
</dbReference>
<evidence type="ECO:0000256" key="1">
    <source>
        <dbReference type="SAM" id="MobiDB-lite"/>
    </source>
</evidence>
<feature type="domain" description="DUF4340" evidence="2">
    <location>
        <begin position="93"/>
        <end position="265"/>
    </location>
</feature>
<organism evidence="3 4">
    <name type="scientific">Thiorhodovibrio frisius</name>
    <dbReference type="NCBI Taxonomy" id="631362"/>
    <lineage>
        <taxon>Bacteria</taxon>
        <taxon>Pseudomonadati</taxon>
        <taxon>Pseudomonadota</taxon>
        <taxon>Gammaproteobacteria</taxon>
        <taxon>Chromatiales</taxon>
        <taxon>Chromatiaceae</taxon>
        <taxon>Thiorhodovibrio</taxon>
    </lineage>
</organism>
<dbReference type="Proteomes" id="UP000002964">
    <property type="component" value="Unassembled WGS sequence"/>
</dbReference>
<evidence type="ECO:0000313" key="4">
    <source>
        <dbReference type="Proteomes" id="UP000002964"/>
    </source>
</evidence>